<keyword evidence="4" id="KW-0808">Transferase</keyword>
<dbReference type="InterPro" id="IPR013767">
    <property type="entry name" value="PAS_fold"/>
</dbReference>
<evidence type="ECO:0000256" key="5">
    <source>
        <dbReference type="ARBA" id="ARBA00022741"/>
    </source>
</evidence>
<dbReference type="eggNOG" id="COG3852">
    <property type="taxonomic scope" value="Bacteria"/>
</dbReference>
<evidence type="ECO:0000256" key="7">
    <source>
        <dbReference type="ARBA" id="ARBA00022840"/>
    </source>
</evidence>
<dbReference type="Proteomes" id="UP000092661">
    <property type="component" value="Chromosome"/>
</dbReference>
<evidence type="ECO:0000313" key="13">
    <source>
        <dbReference type="EMBL" id="ANU10377.1"/>
    </source>
</evidence>
<feature type="transmembrane region" description="Helical" evidence="9">
    <location>
        <begin position="12"/>
        <end position="32"/>
    </location>
</feature>
<comment type="catalytic activity">
    <reaction evidence="1">
        <text>ATP + protein L-histidine = ADP + protein N-phospho-L-histidine.</text>
        <dbReference type="EC" id="2.7.13.3"/>
    </reaction>
</comment>
<dbReference type="Pfam" id="PF00989">
    <property type="entry name" value="PAS"/>
    <property type="match status" value="1"/>
</dbReference>
<evidence type="ECO:0000256" key="4">
    <source>
        <dbReference type="ARBA" id="ARBA00022679"/>
    </source>
</evidence>
<dbReference type="InterPro" id="IPR036890">
    <property type="entry name" value="HATPase_C_sf"/>
</dbReference>
<feature type="domain" description="Histidine kinase" evidence="10">
    <location>
        <begin position="318"/>
        <end position="522"/>
    </location>
</feature>
<keyword evidence="9" id="KW-1133">Transmembrane helix</keyword>
<dbReference type="SMART" id="SM00091">
    <property type="entry name" value="PAS"/>
    <property type="match status" value="1"/>
</dbReference>
<dbReference type="EC" id="2.7.13.3" evidence="2"/>
<reference evidence="14 15" key="1">
    <citation type="journal article" date="2012" name="J. Bacteriol.">
        <title>Genome Sequence of the Antarctic Psychrophile Bacterium Planococcus antarcticus DSM 14505.</title>
        <authorList>
            <person name="Margolles A."/>
            <person name="Gueimonde M."/>
            <person name="Sanchez B."/>
        </authorList>
    </citation>
    <scope>NUCLEOTIDE SEQUENCE [LARGE SCALE GENOMIC DNA]</scope>
    <source>
        <strain evidence="14 15">DSM 14505</strain>
    </source>
</reference>
<evidence type="ECO:0000256" key="6">
    <source>
        <dbReference type="ARBA" id="ARBA00022777"/>
    </source>
</evidence>
<evidence type="ECO:0000313" key="16">
    <source>
        <dbReference type="Proteomes" id="UP000092661"/>
    </source>
</evidence>
<evidence type="ECO:0000256" key="1">
    <source>
        <dbReference type="ARBA" id="ARBA00000085"/>
    </source>
</evidence>
<dbReference type="SUPFAM" id="SSF55874">
    <property type="entry name" value="ATPase domain of HSP90 chaperone/DNA topoisomerase II/histidine kinase"/>
    <property type="match status" value="1"/>
</dbReference>
<dbReference type="SMART" id="SM00086">
    <property type="entry name" value="PAC"/>
    <property type="match status" value="1"/>
</dbReference>
<dbReference type="InterPro" id="IPR005467">
    <property type="entry name" value="His_kinase_dom"/>
</dbReference>
<feature type="transmembrane region" description="Helical" evidence="9">
    <location>
        <begin position="84"/>
        <end position="101"/>
    </location>
</feature>
<dbReference type="EMBL" id="AJYB01000090">
    <property type="protein sequence ID" value="EIM05111.1"/>
    <property type="molecule type" value="Genomic_DNA"/>
</dbReference>
<keyword evidence="3" id="KW-0597">Phosphoprotein</keyword>
<dbReference type="GO" id="GO:0005524">
    <property type="term" value="F:ATP binding"/>
    <property type="evidence" value="ECO:0007669"/>
    <property type="project" value="UniProtKB-KW"/>
</dbReference>
<dbReference type="OrthoDB" id="9815750at2"/>
<dbReference type="PANTHER" id="PTHR43065">
    <property type="entry name" value="SENSOR HISTIDINE KINASE"/>
    <property type="match status" value="1"/>
</dbReference>
<evidence type="ECO:0000256" key="9">
    <source>
        <dbReference type="SAM" id="Phobius"/>
    </source>
</evidence>
<dbReference type="Gene3D" id="3.30.450.20">
    <property type="entry name" value="PAS domain"/>
    <property type="match status" value="1"/>
</dbReference>
<keyword evidence="6 14" id="KW-0418">Kinase</keyword>
<dbReference type="Proteomes" id="UP000004725">
    <property type="component" value="Unassembled WGS sequence"/>
</dbReference>
<evidence type="ECO:0000259" key="11">
    <source>
        <dbReference type="PROSITE" id="PS50112"/>
    </source>
</evidence>
<dbReference type="KEGG" id="pana:BBH88_08710"/>
<gene>
    <name evidence="14" type="ORF">A1A1_17885</name>
    <name evidence="13" type="ORF">BBH88_08710</name>
</gene>
<evidence type="ECO:0000313" key="14">
    <source>
        <dbReference type="EMBL" id="EIM05111.1"/>
    </source>
</evidence>
<dbReference type="Gene3D" id="3.30.565.10">
    <property type="entry name" value="Histidine kinase-like ATPase, C-terminal domain"/>
    <property type="match status" value="1"/>
</dbReference>
<dbReference type="SMART" id="SM00387">
    <property type="entry name" value="HATPase_c"/>
    <property type="match status" value="1"/>
</dbReference>
<feature type="transmembrane region" description="Helical" evidence="9">
    <location>
        <begin position="138"/>
        <end position="160"/>
    </location>
</feature>
<dbReference type="InterPro" id="IPR003594">
    <property type="entry name" value="HATPase_dom"/>
</dbReference>
<protein>
    <recommendedName>
        <fullName evidence="2">histidine kinase</fullName>
        <ecNumber evidence="2">2.7.13.3</ecNumber>
    </recommendedName>
</protein>
<dbReference type="InterPro" id="IPR004358">
    <property type="entry name" value="Sig_transdc_His_kin-like_C"/>
</dbReference>
<dbReference type="CDD" id="cd00130">
    <property type="entry name" value="PAS"/>
    <property type="match status" value="1"/>
</dbReference>
<feature type="domain" description="PAC" evidence="12">
    <location>
        <begin position="253"/>
        <end position="305"/>
    </location>
</feature>
<evidence type="ECO:0000313" key="15">
    <source>
        <dbReference type="Proteomes" id="UP000004725"/>
    </source>
</evidence>
<feature type="transmembrane region" description="Helical" evidence="9">
    <location>
        <begin position="108"/>
        <end position="126"/>
    </location>
</feature>
<dbReference type="CDD" id="cd00082">
    <property type="entry name" value="HisKA"/>
    <property type="match status" value="1"/>
</dbReference>
<dbReference type="InterPro" id="IPR035965">
    <property type="entry name" value="PAS-like_dom_sf"/>
</dbReference>
<keyword evidence="5" id="KW-0547">Nucleotide-binding</keyword>
<dbReference type="GO" id="GO:0006355">
    <property type="term" value="P:regulation of DNA-templated transcription"/>
    <property type="evidence" value="ECO:0007669"/>
    <property type="project" value="InterPro"/>
</dbReference>
<keyword evidence="9" id="KW-0472">Membrane</keyword>
<dbReference type="Pfam" id="PF02518">
    <property type="entry name" value="HATPase_c"/>
    <property type="match status" value="1"/>
</dbReference>
<proteinExistence type="predicted"/>
<keyword evidence="8" id="KW-0902">Two-component regulatory system</keyword>
<dbReference type="InterPro" id="IPR000700">
    <property type="entry name" value="PAS-assoc_C"/>
</dbReference>
<dbReference type="Pfam" id="PF00512">
    <property type="entry name" value="HisKA"/>
    <property type="match status" value="1"/>
</dbReference>
<organism evidence="14 15">
    <name type="scientific">Planococcus antarcticus DSM 14505</name>
    <dbReference type="NCBI Taxonomy" id="1185653"/>
    <lineage>
        <taxon>Bacteria</taxon>
        <taxon>Bacillati</taxon>
        <taxon>Bacillota</taxon>
        <taxon>Bacilli</taxon>
        <taxon>Bacillales</taxon>
        <taxon>Caryophanaceae</taxon>
        <taxon>Planococcus</taxon>
    </lineage>
</organism>
<dbReference type="Gene3D" id="1.10.287.130">
    <property type="match status" value="1"/>
</dbReference>
<dbReference type="EMBL" id="CP016534">
    <property type="protein sequence ID" value="ANU10377.1"/>
    <property type="molecule type" value="Genomic_DNA"/>
</dbReference>
<reference evidence="16" key="2">
    <citation type="submission" date="2016-07" db="EMBL/GenBank/DDBJ databases">
        <authorList>
            <person name="See-Too W.S."/>
        </authorList>
    </citation>
    <scope>NUCLEOTIDE SEQUENCE [LARGE SCALE GENOMIC DNA]</scope>
    <source>
        <strain evidence="16">DSM 14505</strain>
    </source>
</reference>
<dbReference type="PROSITE" id="PS50112">
    <property type="entry name" value="PAS"/>
    <property type="match status" value="1"/>
</dbReference>
<evidence type="ECO:0000259" key="12">
    <source>
        <dbReference type="PROSITE" id="PS50113"/>
    </source>
</evidence>
<dbReference type="InterPro" id="IPR000014">
    <property type="entry name" value="PAS"/>
</dbReference>
<dbReference type="InterPro" id="IPR001610">
    <property type="entry name" value="PAC"/>
</dbReference>
<keyword evidence="9" id="KW-0812">Transmembrane</keyword>
<reference evidence="13" key="3">
    <citation type="submission" date="2016-10" db="EMBL/GenBank/DDBJ databases">
        <authorList>
            <person name="See-Too W.S."/>
        </authorList>
    </citation>
    <scope>NUCLEOTIDE SEQUENCE</scope>
    <source>
        <strain evidence="13">DSM 14505</strain>
    </source>
</reference>
<dbReference type="InterPro" id="IPR003661">
    <property type="entry name" value="HisK_dim/P_dom"/>
</dbReference>
<evidence type="ECO:0000256" key="8">
    <source>
        <dbReference type="ARBA" id="ARBA00023012"/>
    </source>
</evidence>
<dbReference type="RefSeq" id="WP_006831516.1">
    <property type="nucleotide sequence ID" value="NZ_AJYB01000090.1"/>
</dbReference>
<sequence length="522" mass="59033">MESNLTNRKRNQLFIHLYGFSSILHFLLNQWVEMNSAVISPFFGIASYLVLLVLFSSNLKERLLQFAILFAMNLYVFILNFESLSSVTLVFFVVPIIAAALYNDTKPIVLLALVTSFEFFLLLLVFDRFSASAPLPYIQLSIIVFFVAVLSITLLHSIYFSRYWKQLEMKNVSMEMALMSKEGYLQLFFETAKDAIAVFDSNNKIIAVNPAFEELYGWTSEESIGKTLPLYPQDMKEAVEMRTLEVQQGKSYSLLETVDVRKDGSRFHAQITLSPIFDQSEKVIATSIISRDISYQKESEKLILQSEKLKLAGEIAAGVAHEIRNPMTVISGFVQMMHHDPDHRFPEYTALIQSEMERINLIISEFLVLAKPQASSLKKFSIQSALDDILLLFGPELNMHGINIKKEWQEDFQVNGEEHHMKQVFINLLKNAIESMDEPGEIRIRLKAESDSMLSISFNDSGDGISEKDLGEIFQPFYTTKATGTGLGLLISQKIIQEHKGALTISSKLGVGTVATILLPVE</sequence>
<dbReference type="SUPFAM" id="SSF55785">
    <property type="entry name" value="PYP-like sensor domain (PAS domain)"/>
    <property type="match status" value="1"/>
</dbReference>
<evidence type="ECO:0000256" key="3">
    <source>
        <dbReference type="ARBA" id="ARBA00022553"/>
    </source>
</evidence>
<feature type="transmembrane region" description="Helical" evidence="9">
    <location>
        <begin position="38"/>
        <end position="55"/>
    </location>
</feature>
<keyword evidence="16" id="KW-1185">Reference proteome</keyword>
<feature type="domain" description="PAS" evidence="11">
    <location>
        <begin position="181"/>
        <end position="228"/>
    </location>
</feature>
<dbReference type="PRINTS" id="PR00344">
    <property type="entry name" value="BCTRLSENSOR"/>
</dbReference>
<dbReference type="PROSITE" id="PS50109">
    <property type="entry name" value="HIS_KIN"/>
    <property type="match status" value="1"/>
</dbReference>
<dbReference type="PANTHER" id="PTHR43065:SF10">
    <property type="entry name" value="PEROXIDE STRESS-ACTIVATED HISTIDINE KINASE MAK3"/>
    <property type="match status" value="1"/>
</dbReference>
<dbReference type="SMART" id="SM00388">
    <property type="entry name" value="HisKA"/>
    <property type="match status" value="1"/>
</dbReference>
<evidence type="ECO:0000259" key="10">
    <source>
        <dbReference type="PROSITE" id="PS50109"/>
    </source>
</evidence>
<name>A0A1C7DG43_9BACL</name>
<dbReference type="GO" id="GO:0000155">
    <property type="term" value="F:phosphorelay sensor kinase activity"/>
    <property type="evidence" value="ECO:0007669"/>
    <property type="project" value="InterPro"/>
</dbReference>
<dbReference type="AlphaFoldDB" id="A0A1C7DG43"/>
<dbReference type="NCBIfam" id="TIGR00229">
    <property type="entry name" value="sensory_box"/>
    <property type="match status" value="1"/>
</dbReference>
<dbReference type="SUPFAM" id="SSF47384">
    <property type="entry name" value="Homodimeric domain of signal transducing histidine kinase"/>
    <property type="match status" value="1"/>
</dbReference>
<evidence type="ECO:0000256" key="2">
    <source>
        <dbReference type="ARBA" id="ARBA00012438"/>
    </source>
</evidence>
<dbReference type="PROSITE" id="PS50113">
    <property type="entry name" value="PAC"/>
    <property type="match status" value="1"/>
</dbReference>
<dbReference type="InterPro" id="IPR036097">
    <property type="entry name" value="HisK_dim/P_sf"/>
</dbReference>
<keyword evidence="7" id="KW-0067">ATP-binding</keyword>
<accession>A0A1C7DG43</accession>